<gene>
    <name evidence="1" type="ORF">H5410_042770</name>
</gene>
<dbReference type="AlphaFoldDB" id="A0A9J5XYF0"/>
<proteinExistence type="predicted"/>
<dbReference type="EMBL" id="JACXVP010000008">
    <property type="protein sequence ID" value="KAG5592256.1"/>
    <property type="molecule type" value="Genomic_DNA"/>
</dbReference>
<protein>
    <submittedName>
        <fullName evidence="1">Uncharacterized protein</fullName>
    </submittedName>
</protein>
<reference evidence="1 2" key="1">
    <citation type="submission" date="2020-09" db="EMBL/GenBank/DDBJ databases">
        <title>De no assembly of potato wild relative species, Solanum commersonii.</title>
        <authorList>
            <person name="Cho K."/>
        </authorList>
    </citation>
    <scope>NUCLEOTIDE SEQUENCE [LARGE SCALE GENOMIC DNA]</scope>
    <source>
        <strain evidence="1">LZ3.2</strain>
        <tissue evidence="1">Leaf</tissue>
    </source>
</reference>
<keyword evidence="2" id="KW-1185">Reference proteome</keyword>
<accession>A0A9J5XYF0</accession>
<evidence type="ECO:0000313" key="2">
    <source>
        <dbReference type="Proteomes" id="UP000824120"/>
    </source>
</evidence>
<evidence type="ECO:0000313" key="1">
    <source>
        <dbReference type="EMBL" id="KAG5592256.1"/>
    </source>
</evidence>
<organism evidence="1 2">
    <name type="scientific">Solanum commersonii</name>
    <name type="common">Commerson's wild potato</name>
    <name type="synonym">Commerson's nightshade</name>
    <dbReference type="NCBI Taxonomy" id="4109"/>
    <lineage>
        <taxon>Eukaryota</taxon>
        <taxon>Viridiplantae</taxon>
        <taxon>Streptophyta</taxon>
        <taxon>Embryophyta</taxon>
        <taxon>Tracheophyta</taxon>
        <taxon>Spermatophyta</taxon>
        <taxon>Magnoliopsida</taxon>
        <taxon>eudicotyledons</taxon>
        <taxon>Gunneridae</taxon>
        <taxon>Pentapetalae</taxon>
        <taxon>asterids</taxon>
        <taxon>lamiids</taxon>
        <taxon>Solanales</taxon>
        <taxon>Solanaceae</taxon>
        <taxon>Solanoideae</taxon>
        <taxon>Solaneae</taxon>
        <taxon>Solanum</taxon>
    </lineage>
</organism>
<dbReference type="Proteomes" id="UP000824120">
    <property type="component" value="Chromosome 8"/>
</dbReference>
<sequence length="60" mass="7136">MKDALPFSFVLAQRVFDYENIYWAKHRSKKLHNPFVMTKANIEKLKKDVPSSLKAEIHYI</sequence>
<name>A0A9J5XYF0_SOLCO</name>
<comment type="caution">
    <text evidence="1">The sequence shown here is derived from an EMBL/GenBank/DDBJ whole genome shotgun (WGS) entry which is preliminary data.</text>
</comment>